<dbReference type="Proteomes" id="UP000315295">
    <property type="component" value="Unassembled WGS sequence"/>
</dbReference>
<sequence>MAFPKIFFLLFSVAVLSLSSVRMSQAARHLLDTPAAPPPALPVPTIPSLPKTTLPPLPSVPTLPKTTLPPLPSLPTQPKTTLPPLPSLPNQPKATLTPTPSNPLHPEMITYITAMVLLAYYTTTI</sequence>
<dbReference type="PANTHER" id="PTHR33088:SF107">
    <property type="entry name" value="PROLINE-RICH RECEPTOR-LIKE PROTEIN KINASE PERK2"/>
    <property type="match status" value="1"/>
</dbReference>
<dbReference type="PANTHER" id="PTHR33088">
    <property type="entry name" value="MUCIN-2"/>
    <property type="match status" value="1"/>
</dbReference>
<dbReference type="InterPro" id="IPR044659">
    <property type="entry name" value="PELPK1_2"/>
</dbReference>
<feature type="signal peptide" evidence="2">
    <location>
        <begin position="1"/>
        <end position="26"/>
    </location>
</feature>
<dbReference type="EMBL" id="VIEB01000422">
    <property type="protein sequence ID" value="TQD91375.1"/>
    <property type="molecule type" value="Genomic_DNA"/>
</dbReference>
<evidence type="ECO:0000313" key="4">
    <source>
        <dbReference type="Proteomes" id="UP000315295"/>
    </source>
</evidence>
<feature type="region of interest" description="Disordered" evidence="1">
    <location>
        <begin position="32"/>
        <end position="101"/>
    </location>
</feature>
<comment type="caution">
    <text evidence="3">The sequence shown here is derived from an EMBL/GenBank/DDBJ whole genome shotgun (WGS) entry which is preliminary data.</text>
</comment>
<feature type="compositionally biased region" description="Polar residues" evidence="1">
    <location>
        <begin position="90"/>
        <end position="99"/>
    </location>
</feature>
<reference evidence="3 4" key="1">
    <citation type="journal article" date="2019" name="G3 (Bethesda)">
        <title>Sequencing of a Wild Apple (Malus baccata) Genome Unravels the Differences Between Cultivated and Wild Apple Species Regarding Disease Resistance and Cold Tolerance.</title>
        <authorList>
            <person name="Chen X."/>
        </authorList>
    </citation>
    <scope>NUCLEOTIDE SEQUENCE [LARGE SCALE GENOMIC DNA]</scope>
    <source>
        <strain evidence="4">cv. Shandingzi</strain>
        <tissue evidence="3">Leaves</tissue>
    </source>
</reference>
<name>A0A540LY03_MALBA</name>
<evidence type="ECO:0000256" key="1">
    <source>
        <dbReference type="SAM" id="MobiDB-lite"/>
    </source>
</evidence>
<evidence type="ECO:0000256" key="2">
    <source>
        <dbReference type="SAM" id="SignalP"/>
    </source>
</evidence>
<keyword evidence="2" id="KW-0732">Signal</keyword>
<keyword evidence="4" id="KW-1185">Reference proteome</keyword>
<feature type="chain" id="PRO_5021697571" evidence="2">
    <location>
        <begin position="27"/>
        <end position="125"/>
    </location>
</feature>
<dbReference type="AlphaFoldDB" id="A0A540LY03"/>
<protein>
    <submittedName>
        <fullName evidence="3">Uncharacterized protein</fullName>
    </submittedName>
</protein>
<gene>
    <name evidence="3" type="ORF">C1H46_023054</name>
</gene>
<accession>A0A540LY03</accession>
<proteinExistence type="predicted"/>
<evidence type="ECO:0000313" key="3">
    <source>
        <dbReference type="EMBL" id="TQD91375.1"/>
    </source>
</evidence>
<organism evidence="3 4">
    <name type="scientific">Malus baccata</name>
    <name type="common">Siberian crab apple</name>
    <name type="synonym">Pyrus baccata</name>
    <dbReference type="NCBI Taxonomy" id="106549"/>
    <lineage>
        <taxon>Eukaryota</taxon>
        <taxon>Viridiplantae</taxon>
        <taxon>Streptophyta</taxon>
        <taxon>Embryophyta</taxon>
        <taxon>Tracheophyta</taxon>
        <taxon>Spermatophyta</taxon>
        <taxon>Magnoliopsida</taxon>
        <taxon>eudicotyledons</taxon>
        <taxon>Gunneridae</taxon>
        <taxon>Pentapetalae</taxon>
        <taxon>rosids</taxon>
        <taxon>fabids</taxon>
        <taxon>Rosales</taxon>
        <taxon>Rosaceae</taxon>
        <taxon>Amygdaloideae</taxon>
        <taxon>Maleae</taxon>
        <taxon>Malus</taxon>
    </lineage>
</organism>
<feature type="compositionally biased region" description="Pro residues" evidence="1">
    <location>
        <begin position="35"/>
        <end position="89"/>
    </location>
</feature>